<dbReference type="GO" id="GO:0006508">
    <property type="term" value="P:proteolysis"/>
    <property type="evidence" value="ECO:0007669"/>
    <property type="project" value="UniProtKB-KW"/>
</dbReference>
<keyword evidence="9" id="KW-1185">Reference proteome</keyword>
<organism evidence="8 9">
    <name type="scientific">Pseudogulbenkiania subflava DSM 22618</name>
    <dbReference type="NCBI Taxonomy" id="1123014"/>
    <lineage>
        <taxon>Bacteria</taxon>
        <taxon>Pseudomonadati</taxon>
        <taxon>Pseudomonadota</taxon>
        <taxon>Betaproteobacteria</taxon>
        <taxon>Neisseriales</taxon>
        <taxon>Chromobacteriaceae</taxon>
        <taxon>Pseudogulbenkiania</taxon>
    </lineage>
</organism>
<keyword evidence="8" id="KW-0031">Aminopeptidase</keyword>
<dbReference type="InterPro" id="IPR036005">
    <property type="entry name" value="Creatinase/aminopeptidase-like"/>
</dbReference>
<evidence type="ECO:0000259" key="7">
    <source>
        <dbReference type="Pfam" id="PF01321"/>
    </source>
</evidence>
<evidence type="ECO:0000256" key="4">
    <source>
        <dbReference type="ARBA" id="ARBA00023049"/>
    </source>
</evidence>
<dbReference type="PANTHER" id="PTHR43763:SF6">
    <property type="entry name" value="XAA-PRO AMINOPEPTIDASE 1"/>
    <property type="match status" value="1"/>
</dbReference>
<dbReference type="Gene3D" id="3.40.350.10">
    <property type="entry name" value="Creatinase/prolidase N-terminal domain"/>
    <property type="match status" value="1"/>
</dbReference>
<evidence type="ECO:0000256" key="2">
    <source>
        <dbReference type="ARBA" id="ARBA00022723"/>
    </source>
</evidence>
<dbReference type="Pfam" id="PF01321">
    <property type="entry name" value="Creatinase_N"/>
    <property type="match status" value="1"/>
</dbReference>
<sequence length="618" mass="67951">MPTRLQYSFANETPYQADVAANQAALEALMIEHGLDALLITSQDRYISEYTPTPNNPRYALTGFDGSAGDGIFLRRAVAEQLGLKAPFVLFVDGRYHLQADQQTHPEQVQVEKLSLGIGIWVGIASWLQNHRSAIRQLGFDAQRLSVAQRVGLTRDLADCGFAWVSLESGEVDCAIRLPGWQIDRPIRRVPQSATGRSVADNFARLGAEAVARYGSATTCFVSGGADDLSYLLNTRGYHLPNSSSQLGYLFAIGEQVALFLPEGCERCEVEEDPASPFTVIRNDLPALERFLARFPVTQVCYQASRVNCALAALTQRVWPQAEQDGSFDAVERLRTAKTDAELAAIRSAFAKSSLAIAQTMRWAKYGEAGQRHTEHDLAVKISEAYIEQGALGLSFTSIAASGEMGAVMHYGKASRERELKEGEMILLDSGAYYAEGFATDCTRVVLRSTVKDTQVQAWQKEIYTVTLKACVAGMRARLPASTTGHEVDKLVRDVVKNYGYDFAHGTGHGIGIHVHEEGIRFRPCVEYTLTAKAVASIEPGIYLNGQGGVRIENVVIVQPQPEAPEQRYFESIVFVGYDWDLVDLALLTPDEREYLTAYEQECQSRGTAVTPCPLLAN</sequence>
<evidence type="ECO:0000256" key="1">
    <source>
        <dbReference type="ARBA" id="ARBA00022670"/>
    </source>
</evidence>
<dbReference type="InterPro" id="IPR000994">
    <property type="entry name" value="Pept_M24"/>
</dbReference>
<feature type="domain" description="Peptidase M24" evidence="6">
    <location>
        <begin position="345"/>
        <end position="559"/>
    </location>
</feature>
<keyword evidence="4" id="KW-0482">Metalloprotease</keyword>
<dbReference type="InterPro" id="IPR001131">
    <property type="entry name" value="Peptidase_M24B_aminopep-P_CS"/>
</dbReference>
<dbReference type="PANTHER" id="PTHR43763">
    <property type="entry name" value="XAA-PRO AMINOPEPTIDASE 1"/>
    <property type="match status" value="1"/>
</dbReference>
<dbReference type="PROSITE" id="PS00491">
    <property type="entry name" value="PROLINE_PEPTIDASE"/>
    <property type="match status" value="1"/>
</dbReference>
<comment type="similarity">
    <text evidence="5">Belongs to the peptidase M24B family.</text>
</comment>
<dbReference type="GO" id="GO:0005737">
    <property type="term" value="C:cytoplasm"/>
    <property type="evidence" value="ECO:0007669"/>
    <property type="project" value="UniProtKB-ARBA"/>
</dbReference>
<dbReference type="Gene3D" id="3.90.230.10">
    <property type="entry name" value="Creatinase/methionine aminopeptidase superfamily"/>
    <property type="match status" value="1"/>
</dbReference>
<dbReference type="AlphaFoldDB" id="A0A1Y6B698"/>
<gene>
    <name evidence="8" type="ORF">SAMN02745746_00130</name>
</gene>
<keyword evidence="1" id="KW-0645">Protease</keyword>
<dbReference type="EMBL" id="FXAG01000001">
    <property type="protein sequence ID" value="SME93036.1"/>
    <property type="molecule type" value="Genomic_DNA"/>
</dbReference>
<dbReference type="RefSeq" id="WP_085274529.1">
    <property type="nucleotide sequence ID" value="NZ_FXAG01000001.1"/>
</dbReference>
<feature type="domain" description="Creatinase N-terminal" evidence="7">
    <location>
        <begin position="25"/>
        <end position="160"/>
    </location>
</feature>
<evidence type="ECO:0000256" key="3">
    <source>
        <dbReference type="ARBA" id="ARBA00022801"/>
    </source>
</evidence>
<evidence type="ECO:0000313" key="8">
    <source>
        <dbReference type="EMBL" id="SME93036.1"/>
    </source>
</evidence>
<dbReference type="InterPro" id="IPR029149">
    <property type="entry name" value="Creatin/AminoP/Spt16_N"/>
</dbReference>
<name>A0A1Y6B698_9NEIS</name>
<evidence type="ECO:0000259" key="6">
    <source>
        <dbReference type="Pfam" id="PF00557"/>
    </source>
</evidence>
<dbReference type="GO" id="GO:0004177">
    <property type="term" value="F:aminopeptidase activity"/>
    <property type="evidence" value="ECO:0007669"/>
    <property type="project" value="UniProtKB-KW"/>
</dbReference>
<protein>
    <submittedName>
        <fullName evidence="8">Xaa-Pro aminopeptidase</fullName>
    </submittedName>
</protein>
<reference evidence="9" key="1">
    <citation type="submission" date="2017-04" db="EMBL/GenBank/DDBJ databases">
        <authorList>
            <person name="Varghese N."/>
            <person name="Submissions S."/>
        </authorList>
    </citation>
    <scope>NUCLEOTIDE SEQUENCE [LARGE SCALE GENOMIC DNA]</scope>
    <source>
        <strain evidence="9">DSM 22618</strain>
    </source>
</reference>
<dbReference type="InterPro" id="IPR000587">
    <property type="entry name" value="Creatinase_N"/>
</dbReference>
<accession>A0A1Y6B698</accession>
<dbReference type="SUPFAM" id="SSF53092">
    <property type="entry name" value="Creatinase/prolidase N-terminal domain"/>
    <property type="match status" value="1"/>
</dbReference>
<keyword evidence="2 5" id="KW-0479">Metal-binding</keyword>
<evidence type="ECO:0000256" key="5">
    <source>
        <dbReference type="RuleBase" id="RU000590"/>
    </source>
</evidence>
<dbReference type="Proteomes" id="UP000192920">
    <property type="component" value="Unassembled WGS sequence"/>
</dbReference>
<dbReference type="GO" id="GO:0046872">
    <property type="term" value="F:metal ion binding"/>
    <property type="evidence" value="ECO:0007669"/>
    <property type="project" value="UniProtKB-KW"/>
</dbReference>
<evidence type="ECO:0000313" key="9">
    <source>
        <dbReference type="Proteomes" id="UP000192920"/>
    </source>
</evidence>
<dbReference type="GO" id="GO:0008237">
    <property type="term" value="F:metallopeptidase activity"/>
    <property type="evidence" value="ECO:0007669"/>
    <property type="project" value="UniProtKB-KW"/>
</dbReference>
<proteinExistence type="inferred from homology"/>
<dbReference type="SUPFAM" id="SSF55920">
    <property type="entry name" value="Creatinase/aminopeptidase"/>
    <property type="match status" value="1"/>
</dbReference>
<dbReference type="InterPro" id="IPR050422">
    <property type="entry name" value="X-Pro_aminopeptidase_P"/>
</dbReference>
<dbReference type="STRING" id="1123014.SAMN02745746_00130"/>
<keyword evidence="3" id="KW-0378">Hydrolase</keyword>
<dbReference type="Pfam" id="PF00557">
    <property type="entry name" value="Peptidase_M24"/>
    <property type="match status" value="1"/>
</dbReference>